<keyword evidence="3" id="KW-0731">Sigma factor</keyword>
<dbReference type="Proteomes" id="UP000824055">
    <property type="component" value="Unassembled WGS sequence"/>
</dbReference>
<evidence type="ECO:0000256" key="4">
    <source>
        <dbReference type="ARBA" id="ARBA00023163"/>
    </source>
</evidence>
<comment type="caution">
    <text evidence="7">The sequence shown here is derived from an EMBL/GenBank/DDBJ whole genome shotgun (WGS) entry which is preliminary data.</text>
</comment>
<organism evidence="7 8">
    <name type="scientific">Candidatus Prevotella avicola</name>
    <dbReference type="NCBI Taxonomy" id="2838738"/>
    <lineage>
        <taxon>Bacteria</taxon>
        <taxon>Pseudomonadati</taxon>
        <taxon>Bacteroidota</taxon>
        <taxon>Bacteroidia</taxon>
        <taxon>Bacteroidales</taxon>
        <taxon>Prevotellaceae</taxon>
        <taxon>Prevotella</taxon>
    </lineage>
</organism>
<dbReference type="Gene3D" id="1.10.10.10">
    <property type="entry name" value="Winged helix-like DNA-binding domain superfamily/Winged helix DNA-binding domain"/>
    <property type="match status" value="1"/>
</dbReference>
<dbReference type="EMBL" id="DXBE01000039">
    <property type="protein sequence ID" value="HIZ69292.1"/>
    <property type="molecule type" value="Genomic_DNA"/>
</dbReference>
<dbReference type="CDD" id="cd06171">
    <property type="entry name" value="Sigma70_r4"/>
    <property type="match status" value="1"/>
</dbReference>
<dbReference type="GO" id="GO:0016987">
    <property type="term" value="F:sigma factor activity"/>
    <property type="evidence" value="ECO:0007669"/>
    <property type="project" value="UniProtKB-KW"/>
</dbReference>
<evidence type="ECO:0000259" key="5">
    <source>
        <dbReference type="Pfam" id="PF04542"/>
    </source>
</evidence>
<dbReference type="Pfam" id="PF04542">
    <property type="entry name" value="Sigma70_r2"/>
    <property type="match status" value="1"/>
</dbReference>
<keyword evidence="4" id="KW-0804">Transcription</keyword>
<gene>
    <name evidence="7" type="ORF">H9966_05305</name>
</gene>
<protein>
    <submittedName>
        <fullName evidence="7">RNA polymerase sigma factor</fullName>
    </submittedName>
</protein>
<evidence type="ECO:0000313" key="7">
    <source>
        <dbReference type="EMBL" id="HIZ69292.1"/>
    </source>
</evidence>
<dbReference type="InterPro" id="IPR014284">
    <property type="entry name" value="RNA_pol_sigma-70_dom"/>
</dbReference>
<feature type="domain" description="RNA polymerase sigma-70 region 2" evidence="5">
    <location>
        <begin position="29"/>
        <end position="97"/>
    </location>
</feature>
<dbReference type="PANTHER" id="PTHR43133">
    <property type="entry name" value="RNA POLYMERASE ECF-TYPE SIGMA FACTO"/>
    <property type="match status" value="1"/>
</dbReference>
<dbReference type="Pfam" id="PF08281">
    <property type="entry name" value="Sigma70_r4_2"/>
    <property type="match status" value="1"/>
</dbReference>
<dbReference type="InterPro" id="IPR013324">
    <property type="entry name" value="RNA_pol_sigma_r3/r4-like"/>
</dbReference>
<evidence type="ECO:0000259" key="6">
    <source>
        <dbReference type="Pfam" id="PF08281"/>
    </source>
</evidence>
<dbReference type="InterPro" id="IPR013249">
    <property type="entry name" value="RNA_pol_sigma70_r4_t2"/>
</dbReference>
<dbReference type="GO" id="GO:0006352">
    <property type="term" value="P:DNA-templated transcription initiation"/>
    <property type="evidence" value="ECO:0007669"/>
    <property type="project" value="InterPro"/>
</dbReference>
<dbReference type="InterPro" id="IPR036388">
    <property type="entry name" value="WH-like_DNA-bd_sf"/>
</dbReference>
<dbReference type="AlphaFoldDB" id="A0A9D2JWM5"/>
<keyword evidence="2" id="KW-0805">Transcription regulation</keyword>
<name>A0A9D2JWM5_9BACT</name>
<evidence type="ECO:0000256" key="3">
    <source>
        <dbReference type="ARBA" id="ARBA00023082"/>
    </source>
</evidence>
<dbReference type="InterPro" id="IPR039425">
    <property type="entry name" value="RNA_pol_sigma-70-like"/>
</dbReference>
<evidence type="ECO:0000256" key="1">
    <source>
        <dbReference type="ARBA" id="ARBA00010641"/>
    </source>
</evidence>
<dbReference type="Gene3D" id="1.10.1740.10">
    <property type="match status" value="1"/>
</dbReference>
<sequence length="187" mass="21446">MTMSQLQGIEEEIVNLFKKGHDNEAMDRLYEAYGSYLAGVCLRYIPDDDQRKDILQECLVKIFTQIDQFEYRGKGSLKAWMARIAVNESLSQLRKDKTRLLETQEERLPDLPDEEPETDDLTAEEIAQLLGQLPTGYRTVINLYAVEGKSHKEIAAILGIKPDTSASQLHRARNLLAKMVKEYKLTR</sequence>
<reference evidence="7" key="2">
    <citation type="submission" date="2021-04" db="EMBL/GenBank/DDBJ databases">
        <authorList>
            <person name="Gilroy R."/>
        </authorList>
    </citation>
    <scope>NUCLEOTIDE SEQUENCE</scope>
    <source>
        <strain evidence="7">ChiHecec3B27-8219</strain>
    </source>
</reference>
<dbReference type="SUPFAM" id="SSF88946">
    <property type="entry name" value="Sigma2 domain of RNA polymerase sigma factors"/>
    <property type="match status" value="1"/>
</dbReference>
<dbReference type="InterPro" id="IPR013325">
    <property type="entry name" value="RNA_pol_sigma_r2"/>
</dbReference>
<proteinExistence type="inferred from homology"/>
<reference evidence="7" key="1">
    <citation type="journal article" date="2021" name="PeerJ">
        <title>Extensive microbial diversity within the chicken gut microbiome revealed by metagenomics and culture.</title>
        <authorList>
            <person name="Gilroy R."/>
            <person name="Ravi A."/>
            <person name="Getino M."/>
            <person name="Pursley I."/>
            <person name="Horton D.L."/>
            <person name="Alikhan N.F."/>
            <person name="Baker D."/>
            <person name="Gharbi K."/>
            <person name="Hall N."/>
            <person name="Watson M."/>
            <person name="Adriaenssens E.M."/>
            <person name="Foster-Nyarko E."/>
            <person name="Jarju S."/>
            <person name="Secka A."/>
            <person name="Antonio M."/>
            <person name="Oren A."/>
            <person name="Chaudhuri R.R."/>
            <person name="La Ragione R."/>
            <person name="Hildebrand F."/>
            <person name="Pallen M.J."/>
        </authorList>
    </citation>
    <scope>NUCLEOTIDE SEQUENCE</scope>
    <source>
        <strain evidence="7">ChiHecec3B27-8219</strain>
    </source>
</reference>
<evidence type="ECO:0000256" key="2">
    <source>
        <dbReference type="ARBA" id="ARBA00023015"/>
    </source>
</evidence>
<dbReference type="PANTHER" id="PTHR43133:SF46">
    <property type="entry name" value="RNA POLYMERASE SIGMA-70 FACTOR ECF SUBFAMILY"/>
    <property type="match status" value="1"/>
</dbReference>
<comment type="similarity">
    <text evidence="1">Belongs to the sigma-70 factor family. ECF subfamily.</text>
</comment>
<evidence type="ECO:0000313" key="8">
    <source>
        <dbReference type="Proteomes" id="UP000824055"/>
    </source>
</evidence>
<dbReference type="InterPro" id="IPR007627">
    <property type="entry name" value="RNA_pol_sigma70_r2"/>
</dbReference>
<dbReference type="NCBIfam" id="TIGR02937">
    <property type="entry name" value="sigma70-ECF"/>
    <property type="match status" value="1"/>
</dbReference>
<accession>A0A9D2JWM5</accession>
<dbReference type="SUPFAM" id="SSF88659">
    <property type="entry name" value="Sigma3 and sigma4 domains of RNA polymerase sigma factors"/>
    <property type="match status" value="1"/>
</dbReference>
<feature type="domain" description="RNA polymerase sigma factor 70 region 4 type 2" evidence="6">
    <location>
        <begin position="124"/>
        <end position="174"/>
    </location>
</feature>
<dbReference type="GO" id="GO:0003677">
    <property type="term" value="F:DNA binding"/>
    <property type="evidence" value="ECO:0007669"/>
    <property type="project" value="InterPro"/>
</dbReference>